<feature type="compositionally biased region" description="Basic and acidic residues" evidence="1">
    <location>
        <begin position="95"/>
        <end position="109"/>
    </location>
</feature>
<name>A0AAV4NUL1_9ARAC</name>
<reference evidence="2 3" key="1">
    <citation type="submission" date="2021-06" db="EMBL/GenBank/DDBJ databases">
        <title>Caerostris darwini draft genome.</title>
        <authorList>
            <person name="Kono N."/>
            <person name="Arakawa K."/>
        </authorList>
    </citation>
    <scope>NUCLEOTIDE SEQUENCE [LARGE SCALE GENOMIC DNA]</scope>
</reference>
<evidence type="ECO:0000313" key="2">
    <source>
        <dbReference type="EMBL" id="GIX87299.1"/>
    </source>
</evidence>
<gene>
    <name evidence="2" type="ORF">CDAR_31631</name>
</gene>
<evidence type="ECO:0000256" key="1">
    <source>
        <dbReference type="SAM" id="MobiDB-lite"/>
    </source>
</evidence>
<dbReference type="AlphaFoldDB" id="A0AAV4NUL1"/>
<dbReference type="Proteomes" id="UP001054837">
    <property type="component" value="Unassembled WGS sequence"/>
</dbReference>
<organism evidence="2 3">
    <name type="scientific">Caerostris darwini</name>
    <dbReference type="NCBI Taxonomy" id="1538125"/>
    <lineage>
        <taxon>Eukaryota</taxon>
        <taxon>Metazoa</taxon>
        <taxon>Ecdysozoa</taxon>
        <taxon>Arthropoda</taxon>
        <taxon>Chelicerata</taxon>
        <taxon>Arachnida</taxon>
        <taxon>Araneae</taxon>
        <taxon>Araneomorphae</taxon>
        <taxon>Entelegynae</taxon>
        <taxon>Araneoidea</taxon>
        <taxon>Araneidae</taxon>
        <taxon>Caerostris</taxon>
    </lineage>
</organism>
<feature type="region of interest" description="Disordered" evidence="1">
    <location>
        <begin position="88"/>
        <end position="115"/>
    </location>
</feature>
<protein>
    <submittedName>
        <fullName evidence="2">Uncharacterized protein</fullName>
    </submittedName>
</protein>
<evidence type="ECO:0000313" key="3">
    <source>
        <dbReference type="Proteomes" id="UP001054837"/>
    </source>
</evidence>
<dbReference type="EMBL" id="BPLQ01001987">
    <property type="protein sequence ID" value="GIX87299.1"/>
    <property type="molecule type" value="Genomic_DNA"/>
</dbReference>
<keyword evidence="3" id="KW-1185">Reference proteome</keyword>
<sequence length="147" mass="16511">MNEVGGSLRSRRFPLSAFQLLFLSPRLNLRGRLHPVSRSSVSHLSISADLATAFCYCTDLGLCVGTSPDTWLWSRYLVHRYAIGREAAPARKTGGKNEKSSACHPEKGRQYHSKKTFHSSSDVLKVQRARLDPLKVKVPGHTHWVDR</sequence>
<accession>A0AAV4NUL1</accession>
<proteinExistence type="predicted"/>
<comment type="caution">
    <text evidence="2">The sequence shown here is derived from an EMBL/GenBank/DDBJ whole genome shotgun (WGS) entry which is preliminary data.</text>
</comment>